<comment type="caution">
    <text evidence="13">The sequence shown here is derived from an EMBL/GenBank/DDBJ whole genome shotgun (WGS) entry which is preliminary data.</text>
</comment>
<dbReference type="Gene3D" id="2.30.30.60">
    <property type="match status" value="1"/>
</dbReference>
<dbReference type="GO" id="GO:0008381">
    <property type="term" value="F:mechanosensitive monoatomic ion channel activity"/>
    <property type="evidence" value="ECO:0007669"/>
    <property type="project" value="InterPro"/>
</dbReference>
<dbReference type="OrthoDB" id="6500477at2"/>
<organism evidence="13 14">
    <name type="scientific">Nitrincola tibetensis</name>
    <dbReference type="NCBI Taxonomy" id="2219697"/>
    <lineage>
        <taxon>Bacteria</taxon>
        <taxon>Pseudomonadati</taxon>
        <taxon>Pseudomonadota</taxon>
        <taxon>Gammaproteobacteria</taxon>
        <taxon>Oceanospirillales</taxon>
        <taxon>Oceanospirillaceae</taxon>
        <taxon>Nitrincola</taxon>
    </lineage>
</organism>
<dbReference type="Pfam" id="PF25392">
    <property type="entry name" value="MS_channel_TM1"/>
    <property type="match status" value="1"/>
</dbReference>
<evidence type="ECO:0000256" key="6">
    <source>
        <dbReference type="ARBA" id="ARBA00023136"/>
    </source>
</evidence>
<feature type="transmembrane region" description="Helical" evidence="8">
    <location>
        <begin position="300"/>
        <end position="323"/>
    </location>
</feature>
<feature type="transmembrane region" description="Helical" evidence="8">
    <location>
        <begin position="143"/>
        <end position="171"/>
    </location>
</feature>
<dbReference type="InterPro" id="IPR023408">
    <property type="entry name" value="MscS_beta-dom_sf"/>
</dbReference>
<dbReference type="SUPFAM" id="SSF82861">
    <property type="entry name" value="Mechanosensitive channel protein MscS (YggB), transmembrane region"/>
    <property type="match status" value="1"/>
</dbReference>
<dbReference type="SUPFAM" id="SSF82689">
    <property type="entry name" value="Mechanosensitive channel protein MscS (YggB), C-terminal domain"/>
    <property type="match status" value="1"/>
</dbReference>
<gene>
    <name evidence="13" type="ORF">DN062_16480</name>
</gene>
<dbReference type="InterPro" id="IPR057485">
    <property type="entry name" value="YbiO-like_TM1"/>
</dbReference>
<evidence type="ECO:0000256" key="8">
    <source>
        <dbReference type="SAM" id="Phobius"/>
    </source>
</evidence>
<keyword evidence="4 8" id="KW-0812">Transmembrane</keyword>
<feature type="transmembrane region" description="Helical" evidence="8">
    <location>
        <begin position="343"/>
        <end position="365"/>
    </location>
</feature>
<evidence type="ECO:0000313" key="14">
    <source>
        <dbReference type="Proteomes" id="UP000250744"/>
    </source>
</evidence>
<keyword evidence="14" id="KW-1185">Reference proteome</keyword>
<dbReference type="InterPro" id="IPR010920">
    <property type="entry name" value="LSM_dom_sf"/>
</dbReference>
<dbReference type="InterPro" id="IPR011066">
    <property type="entry name" value="MscS_channel_C_sf"/>
</dbReference>
<name>A0A364NI78_9GAMM</name>
<dbReference type="AlphaFoldDB" id="A0A364NI78"/>
<feature type="domain" description="Mechanosensitive ion channel MscS C-terminal" evidence="10">
    <location>
        <begin position="597"/>
        <end position="681"/>
    </location>
</feature>
<feature type="domain" description="Mechanosensitive ion channel transmembrane helices 2/3" evidence="11">
    <location>
        <begin position="485"/>
        <end position="522"/>
    </location>
</feature>
<evidence type="ECO:0000313" key="13">
    <source>
        <dbReference type="EMBL" id="RAU16772.1"/>
    </source>
</evidence>
<dbReference type="Gene3D" id="3.30.70.100">
    <property type="match status" value="1"/>
</dbReference>
<dbReference type="InterPro" id="IPR049278">
    <property type="entry name" value="MS_channel_C"/>
</dbReference>
<keyword evidence="3" id="KW-1003">Cell membrane</keyword>
<feature type="transmembrane region" description="Helical" evidence="8">
    <location>
        <begin position="386"/>
        <end position="410"/>
    </location>
</feature>
<dbReference type="PANTHER" id="PTHR30460">
    <property type="entry name" value="MODERATE CONDUCTANCE MECHANOSENSITIVE CHANNEL YBIO"/>
    <property type="match status" value="1"/>
</dbReference>
<keyword evidence="5 8" id="KW-1133">Transmembrane helix</keyword>
<dbReference type="PANTHER" id="PTHR30460:SF0">
    <property type="entry name" value="MODERATE CONDUCTANCE MECHANOSENSITIVE CHANNEL YBIO"/>
    <property type="match status" value="1"/>
</dbReference>
<feature type="compositionally biased region" description="Polar residues" evidence="7">
    <location>
        <begin position="709"/>
        <end position="718"/>
    </location>
</feature>
<dbReference type="InterPro" id="IPR006685">
    <property type="entry name" value="MscS_channel_2nd"/>
</dbReference>
<dbReference type="EMBL" id="QKRX01000017">
    <property type="protein sequence ID" value="RAU16772.1"/>
    <property type="molecule type" value="Genomic_DNA"/>
</dbReference>
<dbReference type="InterPro" id="IPR011014">
    <property type="entry name" value="MscS_channel_TM-2"/>
</dbReference>
<feature type="transmembrane region" description="Helical" evidence="8">
    <location>
        <begin position="430"/>
        <end position="455"/>
    </location>
</feature>
<dbReference type="SUPFAM" id="SSF50182">
    <property type="entry name" value="Sm-like ribonucleoproteins"/>
    <property type="match status" value="1"/>
</dbReference>
<dbReference type="Pfam" id="PF21082">
    <property type="entry name" value="MS_channel_3rd"/>
    <property type="match status" value="1"/>
</dbReference>
<evidence type="ECO:0000259" key="11">
    <source>
        <dbReference type="Pfam" id="PF21088"/>
    </source>
</evidence>
<evidence type="ECO:0000256" key="1">
    <source>
        <dbReference type="ARBA" id="ARBA00004651"/>
    </source>
</evidence>
<dbReference type="Proteomes" id="UP000250744">
    <property type="component" value="Unassembled WGS sequence"/>
</dbReference>
<evidence type="ECO:0000256" key="4">
    <source>
        <dbReference type="ARBA" id="ARBA00022692"/>
    </source>
</evidence>
<accession>A0A364NI78</accession>
<feature type="transmembrane region" description="Helical" evidence="8">
    <location>
        <begin position="475"/>
        <end position="497"/>
    </location>
</feature>
<dbReference type="GO" id="GO:0005886">
    <property type="term" value="C:plasma membrane"/>
    <property type="evidence" value="ECO:0007669"/>
    <property type="project" value="UniProtKB-SubCell"/>
</dbReference>
<comment type="subcellular location">
    <subcellularLocation>
        <location evidence="1">Cell membrane</location>
        <topology evidence="1">Multi-pass membrane protein</topology>
    </subcellularLocation>
</comment>
<feature type="transmembrane region" description="Helical" evidence="8">
    <location>
        <begin position="259"/>
        <end position="280"/>
    </location>
</feature>
<feature type="transmembrane region" description="Helical" evidence="8">
    <location>
        <begin position="98"/>
        <end position="122"/>
    </location>
</feature>
<feature type="transmembrane region" description="Helical" evidence="8">
    <location>
        <begin position="503"/>
        <end position="525"/>
    </location>
</feature>
<reference evidence="13 14" key="1">
    <citation type="submission" date="2018-06" db="EMBL/GenBank/DDBJ databases">
        <title>Nitrincola tibetense sp. nov., isolated from Lake XuguoCo on Tibetan Plateau.</title>
        <authorList>
            <person name="Xing P."/>
        </authorList>
    </citation>
    <scope>NUCLEOTIDE SEQUENCE [LARGE SCALE GENOMIC DNA]</scope>
    <source>
        <strain evidence="14">xg18</strain>
    </source>
</reference>
<comment type="similarity">
    <text evidence="2">Belongs to the MscS (TC 1.A.23) family.</text>
</comment>
<evidence type="ECO:0000259" key="12">
    <source>
        <dbReference type="Pfam" id="PF25392"/>
    </source>
</evidence>
<dbReference type="InterPro" id="IPR049142">
    <property type="entry name" value="MS_channel_1st"/>
</dbReference>
<dbReference type="Gene3D" id="1.10.287.1260">
    <property type="match status" value="1"/>
</dbReference>
<evidence type="ECO:0000259" key="10">
    <source>
        <dbReference type="Pfam" id="PF21082"/>
    </source>
</evidence>
<feature type="domain" description="Mechanosensitive ion channel MscS" evidence="9">
    <location>
        <begin position="523"/>
        <end position="587"/>
    </location>
</feature>
<dbReference type="Pfam" id="PF21088">
    <property type="entry name" value="MS_channel_1st"/>
    <property type="match status" value="1"/>
</dbReference>
<evidence type="ECO:0000256" key="7">
    <source>
        <dbReference type="SAM" id="MobiDB-lite"/>
    </source>
</evidence>
<dbReference type="InterPro" id="IPR045276">
    <property type="entry name" value="YbiO_bact"/>
</dbReference>
<evidence type="ECO:0000256" key="5">
    <source>
        <dbReference type="ARBA" id="ARBA00022989"/>
    </source>
</evidence>
<dbReference type="Pfam" id="PF00924">
    <property type="entry name" value="MS_channel_2nd"/>
    <property type="match status" value="1"/>
</dbReference>
<feature type="region of interest" description="Disordered" evidence="7">
    <location>
        <begin position="700"/>
        <end position="740"/>
    </location>
</feature>
<protein>
    <submittedName>
        <fullName evidence="13">Mechanosensitive ion channel protein MscS</fullName>
    </submittedName>
</protein>
<proteinExistence type="inferred from homology"/>
<keyword evidence="6 8" id="KW-0472">Membrane</keyword>
<evidence type="ECO:0000256" key="3">
    <source>
        <dbReference type="ARBA" id="ARBA00022475"/>
    </source>
</evidence>
<feature type="transmembrane region" description="Helical" evidence="8">
    <location>
        <begin position="191"/>
        <end position="210"/>
    </location>
</feature>
<feature type="transmembrane region" description="Helical" evidence="8">
    <location>
        <begin position="230"/>
        <end position="253"/>
    </location>
</feature>
<evidence type="ECO:0000259" key="9">
    <source>
        <dbReference type="Pfam" id="PF00924"/>
    </source>
</evidence>
<sequence>MILTTFSSVKAETEESQSYEALAALLENDALRAQLIQDLRTLATPPEEAAIDASGDNVSLARQIANQTQFIAEELVSQVISGVDALNSLTDEGSSIDWATIILSVLNLGYVILATLLSFFILRRLLIPLFRMADGWTTRSSVFAPLLVRLFAVVFAAVADLFAVGLAWVAGYGVALLLVGELGGMDSTQSLFLNAFLLIEAFKAIVRMVFSSRFDGLRLLPMCAETSAYWNTWIARLSGFIGYGMLLLVPVINFHLTPVLGRFVSLLIMLVAFTYAFAIIMQNKARVSSQIKARAEEADFAFTTVLLNMLARSWHVISIAYFAGLLLVTVIRPEDALPIMLQASLQTLIAVGSGLFISALLTQIISRQIRIPEETKLRFPALEARLNGFIPTSLKIIRLVIMLIVMALILDAWGLFNLNTWLASSSGTRFVSMMLSVALILIISKLLWIAFASWVEHRLNPNTGSGEPSAREKTLLTLFRNAVMISLTVLTAMITLAELGINIGPLIAGAGVIGLAIGFGAQTLVKDVITGVFIQLENAINTGDVVTADGITGTAENLTIRSLGLRDRFGTYHLIPFSSITSVSNYMRGFGYHVGEYGVAYREDTDEVIARLREAFDELMTDSDMQAVIMDELEVQGITEFGDNAVNIRVRIKTLPGSQWGVGRAYNRLVKRHLDAAGVEIPFPHLTVYFGQNKDGSAPPAPINIVKMPSSQQRSLNSDVDADKARTNTDVRGDYEEPDN</sequence>
<feature type="domain" description="Moderate conductance mechanosensitive channel YbiO-like transmembrane helix 1" evidence="12">
    <location>
        <begin position="343"/>
        <end position="421"/>
    </location>
</feature>
<feature type="compositionally biased region" description="Basic and acidic residues" evidence="7">
    <location>
        <begin position="721"/>
        <end position="740"/>
    </location>
</feature>
<evidence type="ECO:0000256" key="2">
    <source>
        <dbReference type="ARBA" id="ARBA00008017"/>
    </source>
</evidence>